<feature type="domain" description="FAD/NAD(P)-binding" evidence="3">
    <location>
        <begin position="5"/>
        <end position="289"/>
    </location>
</feature>
<dbReference type="GO" id="GO:0004791">
    <property type="term" value="F:thioredoxin-disulfide reductase (NADPH) activity"/>
    <property type="evidence" value="ECO:0007669"/>
    <property type="project" value="UniProtKB-EC"/>
</dbReference>
<dbReference type="PANTHER" id="PTHR48105">
    <property type="entry name" value="THIOREDOXIN REDUCTASE 1-RELATED-RELATED"/>
    <property type="match status" value="1"/>
</dbReference>
<dbReference type="Pfam" id="PF07992">
    <property type="entry name" value="Pyr_redox_2"/>
    <property type="match status" value="1"/>
</dbReference>
<dbReference type="InParanoid" id="A0A0M8K9J9"/>
<dbReference type="AlphaFoldDB" id="A0A0M8K9J9"/>
<dbReference type="OrthoDB" id="143955at2"/>
<dbReference type="EC" id="1.8.1.9" evidence="4"/>
<accession>A0A0M8K9J9</accession>
<evidence type="ECO:0000313" key="7">
    <source>
        <dbReference type="Proteomes" id="UP000050502"/>
    </source>
</evidence>
<gene>
    <name evidence="4" type="primary">trxB</name>
    <name evidence="4" type="ORF">ARMA_2064</name>
    <name evidence="5" type="ORF">SE16_10795</name>
</gene>
<dbReference type="SUPFAM" id="SSF51905">
    <property type="entry name" value="FAD/NAD(P)-binding domain"/>
    <property type="match status" value="1"/>
</dbReference>
<comment type="caution">
    <text evidence="4">The sequence shown here is derived from an EMBL/GenBank/DDBJ whole genome shotgun (WGS) entry which is preliminary data.</text>
</comment>
<keyword evidence="1" id="KW-0285">Flavoprotein</keyword>
<dbReference type="Proteomes" id="UP000050502">
    <property type="component" value="Unassembled WGS sequence"/>
</dbReference>
<dbReference type="EMBL" id="BBZA01000179">
    <property type="protein sequence ID" value="GAP63641.1"/>
    <property type="molecule type" value="Genomic_DNA"/>
</dbReference>
<name>A0A0M8K9J9_9CHLR</name>
<reference evidence="5 7" key="2">
    <citation type="submission" date="2015-07" db="EMBL/GenBank/DDBJ databases">
        <title>Whole genome sequence of Ardenticatena maritima DSM 23922.</title>
        <authorList>
            <person name="Hemp J."/>
            <person name="Ward L.M."/>
            <person name="Pace L.A."/>
            <person name="Fischer W.W."/>
        </authorList>
    </citation>
    <scope>NUCLEOTIDE SEQUENCE [LARGE SCALE GENOMIC DNA]</scope>
    <source>
        <strain evidence="5 7">110S</strain>
    </source>
</reference>
<evidence type="ECO:0000313" key="4">
    <source>
        <dbReference type="EMBL" id="GAP63641.1"/>
    </source>
</evidence>
<dbReference type="STRING" id="872965.SE16_10795"/>
<dbReference type="Gene3D" id="3.50.50.60">
    <property type="entry name" value="FAD/NAD(P)-binding domain"/>
    <property type="match status" value="2"/>
</dbReference>
<dbReference type="PRINTS" id="PR00469">
    <property type="entry name" value="PNDRDTASEII"/>
</dbReference>
<reference evidence="6" key="3">
    <citation type="submission" date="2015-08" db="EMBL/GenBank/DDBJ databases">
        <title>Draft Genome Sequence of a Heterotrophic Facultative Anaerobic Bacterium Ardenticatena maritima Strain 110S.</title>
        <authorList>
            <person name="Kawaichi S."/>
            <person name="Yoshida T."/>
            <person name="Sako Y."/>
            <person name="Nakamura R."/>
        </authorList>
    </citation>
    <scope>NUCLEOTIDE SEQUENCE [LARGE SCALE GENOMIC DNA]</scope>
    <source>
        <strain evidence="6">110S</strain>
    </source>
</reference>
<dbReference type="RefSeq" id="WP_054493449.1">
    <property type="nucleotide sequence ID" value="NZ_BBZA01000179.1"/>
</dbReference>
<keyword evidence="2 4" id="KW-0560">Oxidoreductase</keyword>
<dbReference type="EMBL" id="LGKN01000005">
    <property type="protein sequence ID" value="KPL87993.1"/>
    <property type="molecule type" value="Genomic_DNA"/>
</dbReference>
<evidence type="ECO:0000259" key="3">
    <source>
        <dbReference type="Pfam" id="PF07992"/>
    </source>
</evidence>
<evidence type="ECO:0000256" key="1">
    <source>
        <dbReference type="ARBA" id="ARBA00022630"/>
    </source>
</evidence>
<dbReference type="InterPro" id="IPR036188">
    <property type="entry name" value="FAD/NAD-bd_sf"/>
</dbReference>
<evidence type="ECO:0000313" key="6">
    <source>
        <dbReference type="Proteomes" id="UP000037784"/>
    </source>
</evidence>
<protein>
    <submittedName>
        <fullName evidence="4">Thioredoxin reductase</fullName>
        <ecNumber evidence="4">1.8.1.9</ecNumber>
    </submittedName>
</protein>
<keyword evidence="6" id="KW-1185">Reference proteome</keyword>
<sequence length="304" mass="32931">MNAQHDVAIIGGGPAGVAAATYLLNARFNVALFAPESGGKLSYRFALRGIPHVETVWGAELVHQFQAYVNAHLGRSDPRFVERVEHVPPIFRLHLSEGEPVTARAVLVATGASPQKLFVPGEDEFWGRGVSYSAISHAPFFHGRDVAVVGQGERALYAAIELAHLAHKVYLIASNDTWSQHPLAAVVQKLPNVTIFTHWTVERIVGDQFVTGIELANNLGAARHLDVEGVFIILGVRPNSDMVRDLVECDENGHIIVDKQGRASVPGVFAAGDVTDTYIEQVPIALGEGIKAAISIWRYLATQV</sequence>
<dbReference type="PRINTS" id="PR00368">
    <property type="entry name" value="FADPNR"/>
</dbReference>
<evidence type="ECO:0000256" key="2">
    <source>
        <dbReference type="ARBA" id="ARBA00023002"/>
    </source>
</evidence>
<dbReference type="Proteomes" id="UP000037784">
    <property type="component" value="Unassembled WGS sequence"/>
</dbReference>
<evidence type="ECO:0000313" key="5">
    <source>
        <dbReference type="EMBL" id="KPL87993.1"/>
    </source>
</evidence>
<dbReference type="InterPro" id="IPR050097">
    <property type="entry name" value="Ferredoxin-NADP_redctase_2"/>
</dbReference>
<dbReference type="InterPro" id="IPR023753">
    <property type="entry name" value="FAD/NAD-binding_dom"/>
</dbReference>
<organism evidence="4 6">
    <name type="scientific">Ardenticatena maritima</name>
    <dbReference type="NCBI Taxonomy" id="872965"/>
    <lineage>
        <taxon>Bacteria</taxon>
        <taxon>Bacillati</taxon>
        <taxon>Chloroflexota</taxon>
        <taxon>Ardenticatenia</taxon>
        <taxon>Ardenticatenales</taxon>
        <taxon>Ardenticatenaceae</taxon>
        <taxon>Ardenticatena</taxon>
    </lineage>
</organism>
<proteinExistence type="predicted"/>
<reference evidence="4 6" key="1">
    <citation type="journal article" date="2015" name="Genome Announc.">
        <title>Draft Genome Sequence of a Heterotrophic Facultative Anaerobic Thermophilic Bacterium, Ardenticatena maritima Strain 110ST.</title>
        <authorList>
            <person name="Kawaichi S."/>
            <person name="Yoshida T."/>
            <person name="Sako Y."/>
            <person name="Nakamura R."/>
        </authorList>
    </citation>
    <scope>NUCLEOTIDE SEQUENCE [LARGE SCALE GENOMIC DNA]</scope>
    <source>
        <strain evidence="4 6">110S</strain>
    </source>
</reference>